<evidence type="ECO:0000259" key="2">
    <source>
        <dbReference type="Pfam" id="PF24583"/>
    </source>
</evidence>
<dbReference type="Proteomes" id="UP001632038">
    <property type="component" value="Unassembled WGS sequence"/>
</dbReference>
<accession>A0ABD3DYZ1</accession>
<protein>
    <recommendedName>
        <fullName evidence="2">DUF7610 domain-containing protein</fullName>
    </recommendedName>
</protein>
<keyword evidence="1" id="KW-0472">Membrane</keyword>
<keyword evidence="4" id="KW-1185">Reference proteome</keyword>
<organism evidence="3 4">
    <name type="scientific">Castilleja foliolosa</name>
    <dbReference type="NCBI Taxonomy" id="1961234"/>
    <lineage>
        <taxon>Eukaryota</taxon>
        <taxon>Viridiplantae</taxon>
        <taxon>Streptophyta</taxon>
        <taxon>Embryophyta</taxon>
        <taxon>Tracheophyta</taxon>
        <taxon>Spermatophyta</taxon>
        <taxon>Magnoliopsida</taxon>
        <taxon>eudicotyledons</taxon>
        <taxon>Gunneridae</taxon>
        <taxon>Pentapetalae</taxon>
        <taxon>asterids</taxon>
        <taxon>lamiids</taxon>
        <taxon>Lamiales</taxon>
        <taxon>Orobanchaceae</taxon>
        <taxon>Pedicularideae</taxon>
        <taxon>Castillejinae</taxon>
        <taxon>Castilleja</taxon>
    </lineage>
</organism>
<feature type="transmembrane region" description="Helical" evidence="1">
    <location>
        <begin position="202"/>
        <end position="223"/>
    </location>
</feature>
<dbReference type="AlphaFoldDB" id="A0ABD3DYZ1"/>
<dbReference type="InterPro" id="IPR056029">
    <property type="entry name" value="DUF7610"/>
</dbReference>
<keyword evidence="1" id="KW-1133">Transmembrane helix</keyword>
<name>A0ABD3DYZ1_9LAMI</name>
<sequence length="241" mass="27295">MKPNQNCIVKMKKKTNWIKLTAETEKMTGRSVILQKKLSELESELADVIRLPLDPTSTCSITFHDIKQRFVFLKNLLHQEIASGQPQNSDELHEIGRRFTALQAEFHRWNEWRHSVCSDCTQVLLRGEEGEFEFSGEMSPEKLPSDSPVDDMIGSKRDACTQVVPYDDDESEGDFSGEETPVKEEAAVVVTEKKVWGKMGKYSGAFGCGMIFGAVCMAKLFFISYSHDNFIQYEALLLPPT</sequence>
<evidence type="ECO:0000313" key="3">
    <source>
        <dbReference type="EMBL" id="KAL3647466.1"/>
    </source>
</evidence>
<reference evidence="4" key="1">
    <citation type="journal article" date="2024" name="IScience">
        <title>Strigolactones Initiate the Formation of Haustorium-like Structures in Castilleja.</title>
        <authorList>
            <person name="Buerger M."/>
            <person name="Peterson D."/>
            <person name="Chory J."/>
        </authorList>
    </citation>
    <scope>NUCLEOTIDE SEQUENCE [LARGE SCALE GENOMIC DNA]</scope>
</reference>
<dbReference type="Pfam" id="PF24583">
    <property type="entry name" value="DUF7610"/>
    <property type="match status" value="1"/>
</dbReference>
<feature type="domain" description="DUF7610" evidence="2">
    <location>
        <begin position="34"/>
        <end position="111"/>
    </location>
</feature>
<comment type="caution">
    <text evidence="3">The sequence shown here is derived from an EMBL/GenBank/DDBJ whole genome shotgun (WGS) entry which is preliminary data.</text>
</comment>
<keyword evidence="1" id="KW-0812">Transmembrane</keyword>
<proteinExistence type="predicted"/>
<evidence type="ECO:0000256" key="1">
    <source>
        <dbReference type="SAM" id="Phobius"/>
    </source>
</evidence>
<gene>
    <name evidence="3" type="ORF">CASFOL_008434</name>
</gene>
<evidence type="ECO:0000313" key="4">
    <source>
        <dbReference type="Proteomes" id="UP001632038"/>
    </source>
</evidence>
<dbReference type="EMBL" id="JAVIJP010000009">
    <property type="protein sequence ID" value="KAL3647466.1"/>
    <property type="molecule type" value="Genomic_DNA"/>
</dbReference>